<evidence type="ECO:0000256" key="4">
    <source>
        <dbReference type="ARBA" id="ARBA00022833"/>
    </source>
</evidence>
<keyword evidence="4" id="KW-0862">Zinc</keyword>
<reference evidence="5" key="2">
    <citation type="submission" date="2021-04" db="EMBL/GenBank/DDBJ databases">
        <authorList>
            <person name="Gilroy R."/>
        </authorList>
    </citation>
    <scope>NUCLEOTIDE SEQUENCE</scope>
    <source>
        <strain evidence="5">CHK192-8294</strain>
    </source>
</reference>
<dbReference type="Pfam" id="PF05853">
    <property type="entry name" value="BKACE"/>
    <property type="match status" value="1"/>
</dbReference>
<dbReference type="Gene3D" id="3.20.20.70">
    <property type="entry name" value="Aldolase class I"/>
    <property type="match status" value="1"/>
</dbReference>
<sequence length="283" mass="31412">MEMSQDKTIITVATTGAWPKKENNPNVPMTPAEIAEDIYACWKAGAAIAHIHMRDDEGNGAMDKNKFRQTVELLRGNHPDCDIILNMTTSGAASFPNEECRYEHIVELRPEMASYDCGSMNWMHTGLFLNPPAFLEKLGKIMEDNHIKPEIEAFDPGMIANAQYYLKKGVLKAPLHFQFCMGCANGIPGTMKNLIFMKETMESLCPGSTWSCFGVGHSALTMLYGAVALGGHIRVGMEDNVMYTKGVLAESNVQFVDRARRVIEEFGKKVATPDEAREILSLK</sequence>
<dbReference type="InterPro" id="IPR013785">
    <property type="entry name" value="Aldolase_TIM"/>
</dbReference>
<comment type="cofactor">
    <cofactor evidence="1">
        <name>Zn(2+)</name>
        <dbReference type="ChEBI" id="CHEBI:29105"/>
    </cofactor>
</comment>
<dbReference type="PANTHER" id="PTHR37418">
    <property type="entry name" value="3-KETO-5-AMINOHEXANOATE CLEAVAGE ENZYME-RELATED"/>
    <property type="match status" value="1"/>
</dbReference>
<dbReference type="Proteomes" id="UP000823921">
    <property type="component" value="Unassembled WGS sequence"/>
</dbReference>
<proteinExistence type="predicted"/>
<accession>A0A9D2SC11</accession>
<organism evidence="5 6">
    <name type="scientific">Candidatus Flavonifractor intestinigallinarum</name>
    <dbReference type="NCBI Taxonomy" id="2838586"/>
    <lineage>
        <taxon>Bacteria</taxon>
        <taxon>Bacillati</taxon>
        <taxon>Bacillota</taxon>
        <taxon>Clostridia</taxon>
        <taxon>Eubacteriales</taxon>
        <taxon>Oscillospiraceae</taxon>
        <taxon>Flavonifractor</taxon>
    </lineage>
</organism>
<reference evidence="5" key="1">
    <citation type="journal article" date="2021" name="PeerJ">
        <title>Extensive microbial diversity within the chicken gut microbiome revealed by metagenomics and culture.</title>
        <authorList>
            <person name="Gilroy R."/>
            <person name="Ravi A."/>
            <person name="Getino M."/>
            <person name="Pursley I."/>
            <person name="Horton D.L."/>
            <person name="Alikhan N.F."/>
            <person name="Baker D."/>
            <person name="Gharbi K."/>
            <person name="Hall N."/>
            <person name="Watson M."/>
            <person name="Adriaenssens E.M."/>
            <person name="Foster-Nyarko E."/>
            <person name="Jarju S."/>
            <person name="Secka A."/>
            <person name="Antonio M."/>
            <person name="Oren A."/>
            <person name="Chaudhuri R.R."/>
            <person name="La Ragione R."/>
            <person name="Hildebrand F."/>
            <person name="Pallen M.J."/>
        </authorList>
    </citation>
    <scope>NUCLEOTIDE SEQUENCE</scope>
    <source>
        <strain evidence="5">CHK192-8294</strain>
    </source>
</reference>
<evidence type="ECO:0000256" key="1">
    <source>
        <dbReference type="ARBA" id="ARBA00001947"/>
    </source>
</evidence>
<dbReference type="EMBL" id="DWXO01000087">
    <property type="protein sequence ID" value="HJB81156.1"/>
    <property type="molecule type" value="Genomic_DNA"/>
</dbReference>
<dbReference type="GO" id="GO:0046872">
    <property type="term" value="F:metal ion binding"/>
    <property type="evidence" value="ECO:0007669"/>
    <property type="project" value="UniProtKB-KW"/>
</dbReference>
<keyword evidence="2" id="KW-0808">Transferase</keyword>
<protein>
    <submittedName>
        <fullName evidence="5">3-keto-5-aminohexanoate cleavage protein</fullName>
    </submittedName>
</protein>
<keyword evidence="3" id="KW-0479">Metal-binding</keyword>
<dbReference type="InterPro" id="IPR008567">
    <property type="entry name" value="BKACE"/>
</dbReference>
<evidence type="ECO:0000256" key="3">
    <source>
        <dbReference type="ARBA" id="ARBA00022723"/>
    </source>
</evidence>
<name>A0A9D2SC11_9FIRM</name>
<evidence type="ECO:0000313" key="5">
    <source>
        <dbReference type="EMBL" id="HJB81156.1"/>
    </source>
</evidence>
<dbReference type="GO" id="GO:0043720">
    <property type="term" value="F:3-keto-5-aminohexanoate cleavage activity"/>
    <property type="evidence" value="ECO:0007669"/>
    <property type="project" value="InterPro"/>
</dbReference>
<comment type="caution">
    <text evidence="5">The sequence shown here is derived from an EMBL/GenBank/DDBJ whole genome shotgun (WGS) entry which is preliminary data.</text>
</comment>
<evidence type="ECO:0000313" key="6">
    <source>
        <dbReference type="Proteomes" id="UP000823921"/>
    </source>
</evidence>
<dbReference type="AlphaFoldDB" id="A0A9D2SC11"/>
<dbReference type="PANTHER" id="PTHR37418:SF2">
    <property type="entry name" value="3-KETO-5-AMINOHEXANOATE CLEAVAGE ENZYME"/>
    <property type="match status" value="1"/>
</dbReference>
<gene>
    <name evidence="5" type="ORF">H9712_09220</name>
</gene>
<evidence type="ECO:0000256" key="2">
    <source>
        <dbReference type="ARBA" id="ARBA00022679"/>
    </source>
</evidence>